<feature type="compositionally biased region" description="Basic and acidic residues" evidence="1">
    <location>
        <begin position="1"/>
        <end position="29"/>
    </location>
</feature>
<evidence type="ECO:0000256" key="1">
    <source>
        <dbReference type="SAM" id="MobiDB-lite"/>
    </source>
</evidence>
<evidence type="ECO:0000313" key="3">
    <source>
        <dbReference type="Proteomes" id="UP001276564"/>
    </source>
</evidence>
<dbReference type="Proteomes" id="UP001276564">
    <property type="component" value="Unassembled WGS sequence"/>
</dbReference>
<evidence type="ECO:0000313" key="2">
    <source>
        <dbReference type="EMBL" id="MDX8540502.1"/>
    </source>
</evidence>
<keyword evidence="3" id="KW-1185">Reference proteome</keyword>
<gene>
    <name evidence="2" type="ORF">RFM23_23040</name>
</gene>
<organism evidence="2 3">
    <name type="scientific">Mesorhizobium abyssinicae</name>
    <dbReference type="NCBI Taxonomy" id="1209958"/>
    <lineage>
        <taxon>Bacteria</taxon>
        <taxon>Pseudomonadati</taxon>
        <taxon>Pseudomonadota</taxon>
        <taxon>Alphaproteobacteria</taxon>
        <taxon>Hyphomicrobiales</taxon>
        <taxon>Phyllobacteriaceae</taxon>
        <taxon>Mesorhizobium</taxon>
    </lineage>
</organism>
<proteinExistence type="predicted"/>
<name>A0ABU5AT70_9HYPH</name>
<dbReference type="RefSeq" id="WP_127286483.1">
    <property type="nucleotide sequence ID" value="NZ_JAVIIO010000003.1"/>
</dbReference>
<protein>
    <submittedName>
        <fullName evidence="2">Uncharacterized protein</fullName>
    </submittedName>
</protein>
<reference evidence="2 3" key="1">
    <citation type="submission" date="2023-08" db="EMBL/GenBank/DDBJ databases">
        <title>Implementing the SeqCode for naming new Mesorhizobium species isolated from Vachellia karroo root nodules.</title>
        <authorList>
            <person name="Van Lill M."/>
        </authorList>
    </citation>
    <scope>NUCLEOTIDE SEQUENCE [LARGE SCALE GENOMIC DNA]</scope>
    <source>
        <strain evidence="2 3">VK4B</strain>
    </source>
</reference>
<feature type="region of interest" description="Disordered" evidence="1">
    <location>
        <begin position="1"/>
        <end position="31"/>
    </location>
</feature>
<accession>A0ABU5AT70</accession>
<comment type="caution">
    <text evidence="2">The sequence shown here is derived from an EMBL/GenBank/DDBJ whole genome shotgun (WGS) entry which is preliminary data.</text>
</comment>
<dbReference type="EMBL" id="JAVIIP010000014">
    <property type="protein sequence ID" value="MDX8540502.1"/>
    <property type="molecule type" value="Genomic_DNA"/>
</dbReference>
<sequence length="149" mass="16159">MSKFKEALERGKEARNQKRRGADNARAAERNVPVADFEAQARAWLDDVVVASLQAANAEVAGEVAFDIDTASDRLVKASTPSMRFEIYRKRQSENAVRRMFTVSVEVSGAVSVSAPGMVAKDVGNIGDKSDAKFRNLVAELIEEAAKGT</sequence>